<comment type="caution">
    <text evidence="2">The sequence shown here is derived from an EMBL/GenBank/DDBJ whole genome shotgun (WGS) entry which is preliminary data.</text>
</comment>
<feature type="region of interest" description="Disordered" evidence="1">
    <location>
        <begin position="119"/>
        <end position="144"/>
    </location>
</feature>
<accession>A0ABT5Y776</accession>
<evidence type="ECO:0008006" key="4">
    <source>
        <dbReference type="Google" id="ProtNLM"/>
    </source>
</evidence>
<keyword evidence="3" id="KW-1185">Reference proteome</keyword>
<evidence type="ECO:0000256" key="1">
    <source>
        <dbReference type="SAM" id="MobiDB-lite"/>
    </source>
</evidence>
<dbReference type="EMBL" id="JANCMW010000002">
    <property type="protein sequence ID" value="MDF0749527.1"/>
    <property type="molecule type" value="Genomic_DNA"/>
</dbReference>
<sequence length="144" mass="16080">MSKPLLQLMLACDGDQSSISIVKLDMSDKMKTVQDTEDAWVDGSLGRDEEYATVAEPIDEKALNNATGLQMISIRLQKSLIEDFKNIAEINGIGYQPLIRQVLKRFADAEKRRILREKSADMRALSGDDNHHDPDNSEGKKAFG</sequence>
<reference evidence="2" key="1">
    <citation type="submission" date="2022-07" db="EMBL/GenBank/DDBJ databases">
        <title>Marinobacter iranensis a new bacterium isolate from a hipersaline lake in Iran.</title>
        <authorList>
            <person name="Mohammad A.M.A."/>
            <person name="Cristina S.-P."/>
            <person name="Antonio V."/>
        </authorList>
    </citation>
    <scope>NUCLEOTIDE SEQUENCE</scope>
    <source>
        <strain evidence="2">71-i</strain>
    </source>
</reference>
<proteinExistence type="predicted"/>
<organism evidence="2 3">
    <name type="scientific">Marinobacter iranensis</name>
    <dbReference type="NCBI Taxonomy" id="2962607"/>
    <lineage>
        <taxon>Bacteria</taxon>
        <taxon>Pseudomonadati</taxon>
        <taxon>Pseudomonadota</taxon>
        <taxon>Gammaproteobacteria</taxon>
        <taxon>Pseudomonadales</taxon>
        <taxon>Marinobacteraceae</taxon>
        <taxon>Marinobacter</taxon>
    </lineage>
</organism>
<name>A0ABT5Y776_9GAMM</name>
<evidence type="ECO:0000313" key="2">
    <source>
        <dbReference type="EMBL" id="MDF0749527.1"/>
    </source>
</evidence>
<gene>
    <name evidence="2" type="ORF">NLU14_04700</name>
</gene>
<dbReference type="Proteomes" id="UP001143391">
    <property type="component" value="Unassembled WGS sequence"/>
</dbReference>
<protein>
    <recommendedName>
        <fullName evidence="4">CopG family transcriptional regulator</fullName>
    </recommendedName>
</protein>
<evidence type="ECO:0000313" key="3">
    <source>
        <dbReference type="Proteomes" id="UP001143391"/>
    </source>
</evidence>